<dbReference type="InterPro" id="IPR009212">
    <property type="entry name" value="Methylthioribose_kinase"/>
</dbReference>
<evidence type="ECO:0000256" key="2">
    <source>
        <dbReference type="ARBA" id="ARBA00011738"/>
    </source>
</evidence>
<evidence type="ECO:0000256" key="1">
    <source>
        <dbReference type="ARBA" id="ARBA00010165"/>
    </source>
</evidence>
<organism evidence="10 11">
    <name type="scientific">Deinococcus metalli</name>
    <dbReference type="NCBI Taxonomy" id="1141878"/>
    <lineage>
        <taxon>Bacteria</taxon>
        <taxon>Thermotogati</taxon>
        <taxon>Deinococcota</taxon>
        <taxon>Deinococci</taxon>
        <taxon>Deinococcales</taxon>
        <taxon>Deinococcaceae</taxon>
        <taxon>Deinococcus</taxon>
    </lineage>
</organism>
<reference evidence="12" key="2">
    <citation type="journal article" date="2019" name="Int. J. Syst. Evol. Microbiol.">
        <title>The Global Catalogue of Microorganisms (GCM) 10K type strain sequencing project: providing services to taxonomists for standard genome sequencing and annotation.</title>
        <authorList>
            <consortium name="The Broad Institute Genomics Platform"/>
            <consortium name="The Broad Institute Genome Sequencing Center for Infectious Disease"/>
            <person name="Wu L."/>
            <person name="Ma J."/>
        </authorList>
    </citation>
    <scope>NUCLEOTIDE SEQUENCE [LARGE SCALE GENOMIC DNA]</scope>
    <source>
        <strain evidence="12">CGMCC 1.18437</strain>
    </source>
</reference>
<keyword evidence="7" id="KW-0067">ATP-binding</keyword>
<evidence type="ECO:0000256" key="4">
    <source>
        <dbReference type="ARBA" id="ARBA00022679"/>
    </source>
</evidence>
<dbReference type="PANTHER" id="PTHR34273:SF2">
    <property type="entry name" value="METHYLTHIORIBOSE KINASE"/>
    <property type="match status" value="1"/>
</dbReference>
<evidence type="ECO:0000259" key="8">
    <source>
        <dbReference type="Pfam" id="PF01636"/>
    </source>
</evidence>
<reference evidence="9" key="4">
    <citation type="submission" date="2024-05" db="EMBL/GenBank/DDBJ databases">
        <authorList>
            <person name="Sun Q."/>
            <person name="Zhou Y."/>
        </authorList>
    </citation>
    <scope>NUCLEOTIDE SEQUENCE</scope>
    <source>
        <strain evidence="9">CGMCC 1.18437</strain>
    </source>
</reference>
<dbReference type="EMBL" id="JACHFK010000010">
    <property type="protein sequence ID" value="MBB5378022.1"/>
    <property type="molecule type" value="Genomic_DNA"/>
</dbReference>
<feature type="domain" description="Aminoglycoside phosphotransferase" evidence="8">
    <location>
        <begin position="33"/>
        <end position="293"/>
    </location>
</feature>
<gene>
    <name evidence="9" type="primary">mtnK</name>
    <name evidence="9" type="ORF">GCM10017781_32630</name>
    <name evidence="10" type="ORF">HNQ07_003523</name>
</gene>
<comment type="caution">
    <text evidence="10">The sequence shown here is derived from an EMBL/GenBank/DDBJ whole genome shotgun (WGS) entry which is preliminary data.</text>
</comment>
<dbReference type="Gene3D" id="3.30.200.20">
    <property type="entry name" value="Phosphorylase Kinase, domain 1"/>
    <property type="match status" value="1"/>
</dbReference>
<dbReference type="AlphaFoldDB" id="A0A7W8NTC2"/>
<dbReference type="GO" id="GO:0046522">
    <property type="term" value="F:S-methyl-5-thioribose kinase activity"/>
    <property type="evidence" value="ECO:0007669"/>
    <property type="project" value="UniProtKB-EC"/>
</dbReference>
<dbReference type="GO" id="GO:0005524">
    <property type="term" value="F:ATP binding"/>
    <property type="evidence" value="ECO:0007669"/>
    <property type="project" value="UniProtKB-KW"/>
</dbReference>
<dbReference type="GO" id="GO:0009086">
    <property type="term" value="P:methionine biosynthetic process"/>
    <property type="evidence" value="ECO:0007669"/>
    <property type="project" value="InterPro"/>
</dbReference>
<evidence type="ECO:0000256" key="7">
    <source>
        <dbReference type="ARBA" id="ARBA00022840"/>
    </source>
</evidence>
<evidence type="ECO:0000313" key="9">
    <source>
        <dbReference type="EMBL" id="GHF53833.1"/>
    </source>
</evidence>
<dbReference type="PANTHER" id="PTHR34273">
    <property type="entry name" value="METHYLTHIORIBOSE KINASE"/>
    <property type="match status" value="1"/>
</dbReference>
<dbReference type="EC" id="2.7.1.100" evidence="3"/>
<dbReference type="Pfam" id="PF01636">
    <property type="entry name" value="APH"/>
    <property type="match status" value="1"/>
</dbReference>
<dbReference type="SUPFAM" id="SSF56112">
    <property type="entry name" value="Protein kinase-like (PK-like)"/>
    <property type="match status" value="1"/>
</dbReference>
<dbReference type="InterPro" id="IPR002575">
    <property type="entry name" value="Aminoglycoside_PTrfase"/>
</dbReference>
<evidence type="ECO:0000256" key="5">
    <source>
        <dbReference type="ARBA" id="ARBA00022741"/>
    </source>
</evidence>
<reference evidence="10 11" key="3">
    <citation type="submission" date="2020-08" db="EMBL/GenBank/DDBJ databases">
        <title>Genomic Encyclopedia of Type Strains, Phase IV (KMG-IV): sequencing the most valuable type-strain genomes for metagenomic binning, comparative biology and taxonomic classification.</title>
        <authorList>
            <person name="Goeker M."/>
        </authorList>
    </citation>
    <scope>NUCLEOTIDE SEQUENCE [LARGE SCALE GENOMIC DNA]</scope>
    <source>
        <strain evidence="10 11">DSM 27521</strain>
    </source>
</reference>
<keyword evidence="4 10" id="KW-0808">Transferase</keyword>
<dbReference type="Gene3D" id="3.90.1200.10">
    <property type="match status" value="1"/>
</dbReference>
<comment type="similarity">
    <text evidence="1">Belongs to the methylthioribose kinase family.</text>
</comment>
<proteinExistence type="inferred from homology"/>
<keyword evidence="5" id="KW-0547">Nucleotide-binding</keyword>
<dbReference type="RefSeq" id="WP_184114106.1">
    <property type="nucleotide sequence ID" value="NZ_BNAJ01000009.1"/>
</dbReference>
<keyword evidence="6 10" id="KW-0418">Kinase</keyword>
<keyword evidence="12" id="KW-1185">Reference proteome</keyword>
<evidence type="ECO:0000313" key="10">
    <source>
        <dbReference type="EMBL" id="MBB5378022.1"/>
    </source>
</evidence>
<accession>A0A7W8NTC2</accession>
<sequence>MEYRILDLRSVVEYVKSRPEAAARLDVAGPLEAREVSDGNLNAVFRVQEPGGARSVLIKQGLPYLRVAGEAWPLSQERADFEARSLARQHLAAPGLVPEPYWHDPEMAVNAMEDLRAHAVIRAPLIAGVRLESLGETIGAFLAATLYGSSDFALGGVERTRLAAQFGNVELCELTEALVLTEPFYPPPNRNDHLPALQDALDDLQADAGLRRRVAALRHRFMTCGQALLHGDLHTGSVMASPPDAQGHSDIRVIDSEFAFFGPMGFDIGLFLANLLLCAHAQAGHAPDAAERAARLTYLRRQMRACWETFQARFRQQMQGAVSAAWREPGFVGDLLLTVLRDAAGYAGCELIRRTVGFAHVLDYDSLEPEERRAQVGTRNLALGRTLIGSADVLHTYDDLDALAWAGMTEDTP</sequence>
<reference evidence="9" key="1">
    <citation type="journal article" date="2014" name="Int. J. Syst. Evol. Microbiol.">
        <title>Complete genome of a new Firmicutes species belonging to the dominant human colonic microbiota ('Ruminococcus bicirculans') reveals two chromosomes and a selective capacity to utilize plant glucans.</title>
        <authorList>
            <consortium name="NISC Comparative Sequencing Program"/>
            <person name="Wegmann U."/>
            <person name="Louis P."/>
            <person name="Goesmann A."/>
            <person name="Henrissat B."/>
            <person name="Duncan S.H."/>
            <person name="Flint H.J."/>
        </authorList>
    </citation>
    <scope>NUCLEOTIDE SEQUENCE</scope>
    <source>
        <strain evidence="9">CGMCC 1.18437</strain>
    </source>
</reference>
<evidence type="ECO:0000313" key="11">
    <source>
        <dbReference type="Proteomes" id="UP000539473"/>
    </source>
</evidence>
<name>A0A7W8NTC2_9DEIO</name>
<evidence type="ECO:0000256" key="6">
    <source>
        <dbReference type="ARBA" id="ARBA00022777"/>
    </source>
</evidence>
<protein>
    <recommendedName>
        <fullName evidence="3">S-methyl-5-thioribose kinase</fullName>
        <ecNumber evidence="3">2.7.1.100</ecNumber>
    </recommendedName>
</protein>
<dbReference type="Proteomes" id="UP000539473">
    <property type="component" value="Unassembled WGS sequence"/>
</dbReference>
<dbReference type="PIRSF" id="PIRSF031134">
    <property type="entry name" value="MTRK"/>
    <property type="match status" value="1"/>
</dbReference>
<dbReference type="InterPro" id="IPR011009">
    <property type="entry name" value="Kinase-like_dom_sf"/>
</dbReference>
<evidence type="ECO:0000313" key="12">
    <source>
        <dbReference type="Proteomes" id="UP000619376"/>
    </source>
</evidence>
<evidence type="ECO:0000256" key="3">
    <source>
        <dbReference type="ARBA" id="ARBA00012128"/>
    </source>
</evidence>
<dbReference type="NCBIfam" id="TIGR01767">
    <property type="entry name" value="MTRK"/>
    <property type="match status" value="1"/>
</dbReference>
<comment type="subunit">
    <text evidence="2">Homodimer.</text>
</comment>
<dbReference type="EMBL" id="BNAJ01000009">
    <property type="protein sequence ID" value="GHF53833.1"/>
    <property type="molecule type" value="Genomic_DNA"/>
</dbReference>
<dbReference type="Proteomes" id="UP000619376">
    <property type="component" value="Unassembled WGS sequence"/>
</dbReference>